<organism evidence="2 3">
    <name type="scientific">Thalassiosira oceanica</name>
    <name type="common">Marine diatom</name>
    <dbReference type="NCBI Taxonomy" id="159749"/>
    <lineage>
        <taxon>Eukaryota</taxon>
        <taxon>Sar</taxon>
        <taxon>Stramenopiles</taxon>
        <taxon>Ochrophyta</taxon>
        <taxon>Bacillariophyta</taxon>
        <taxon>Coscinodiscophyceae</taxon>
        <taxon>Thalassiosirophycidae</taxon>
        <taxon>Thalassiosirales</taxon>
        <taxon>Thalassiosiraceae</taxon>
        <taxon>Thalassiosira</taxon>
    </lineage>
</organism>
<accession>K0S586</accession>
<keyword evidence="3" id="KW-1185">Reference proteome</keyword>
<name>K0S586_THAOC</name>
<evidence type="ECO:0000313" key="3">
    <source>
        <dbReference type="Proteomes" id="UP000266841"/>
    </source>
</evidence>
<evidence type="ECO:0000256" key="1">
    <source>
        <dbReference type="SAM" id="MobiDB-lite"/>
    </source>
</evidence>
<comment type="caution">
    <text evidence="2">The sequence shown here is derived from an EMBL/GenBank/DDBJ whole genome shotgun (WGS) entry which is preliminary data.</text>
</comment>
<reference evidence="2 3" key="1">
    <citation type="journal article" date="2012" name="Genome Biol.">
        <title>Genome and low-iron response of an oceanic diatom adapted to chronic iron limitation.</title>
        <authorList>
            <person name="Lommer M."/>
            <person name="Specht M."/>
            <person name="Roy A.S."/>
            <person name="Kraemer L."/>
            <person name="Andreson R."/>
            <person name="Gutowska M.A."/>
            <person name="Wolf J."/>
            <person name="Bergner S.V."/>
            <person name="Schilhabel M.B."/>
            <person name="Klostermeier U.C."/>
            <person name="Beiko R.G."/>
            <person name="Rosenstiel P."/>
            <person name="Hippler M."/>
            <person name="Laroche J."/>
        </authorList>
    </citation>
    <scope>NUCLEOTIDE SEQUENCE [LARGE SCALE GENOMIC DNA]</scope>
    <source>
        <strain evidence="2 3">CCMP1005</strain>
    </source>
</reference>
<dbReference type="Proteomes" id="UP000266841">
    <property type="component" value="Unassembled WGS sequence"/>
</dbReference>
<evidence type="ECO:0000313" key="2">
    <source>
        <dbReference type="EMBL" id="EJK61188.1"/>
    </source>
</evidence>
<feature type="region of interest" description="Disordered" evidence="1">
    <location>
        <begin position="1"/>
        <end position="44"/>
    </location>
</feature>
<gene>
    <name evidence="2" type="ORF">THAOC_18369</name>
</gene>
<sequence length="245" mass="26980">MPLSRSGTACAGSTPRASSRPGCRGAPGTAPPGPLPPPRRRRRSPPACARLLERVLHGYLAVAEVLVVHALDRQVGRLERVEADEAESLGRVRHVVPHDLRRLYDRPERAERVVQELLVDVGRVQVPDEKVRAHVEAVLPALLVEARLVHPHRPAEELDHPHDLYGVVGVGDVEELDEAVPPVQAGELVLRHVDRVDPPDLREELDEKVLGHARVEVADVAGRLLVAVLDVREGRLRCDVRMVSI</sequence>
<dbReference type="EMBL" id="AGNL01020319">
    <property type="protein sequence ID" value="EJK61188.1"/>
    <property type="molecule type" value="Genomic_DNA"/>
</dbReference>
<dbReference type="AlphaFoldDB" id="K0S586"/>
<proteinExistence type="predicted"/>
<protein>
    <submittedName>
        <fullName evidence="2">Uncharacterized protein</fullName>
    </submittedName>
</protein>